<keyword evidence="6" id="KW-1185">Reference proteome</keyword>
<gene>
    <name evidence="5" type="ORF">H7B67_22350</name>
</gene>
<accession>A0A841T3E2</accession>
<dbReference type="Proteomes" id="UP000535838">
    <property type="component" value="Unassembled WGS sequence"/>
</dbReference>
<feature type="region of interest" description="Disordered" evidence="3">
    <location>
        <begin position="95"/>
        <end position="128"/>
    </location>
</feature>
<evidence type="ECO:0000313" key="6">
    <source>
        <dbReference type="Proteomes" id="UP000535838"/>
    </source>
</evidence>
<protein>
    <submittedName>
        <fullName evidence="5">Nucleoside hydrolase</fullName>
    </submittedName>
</protein>
<feature type="domain" description="Inosine/uridine-preferring nucleoside hydrolase" evidence="4">
    <location>
        <begin position="20"/>
        <end position="354"/>
    </location>
</feature>
<dbReference type="GO" id="GO:0008477">
    <property type="term" value="F:purine nucleosidase activity"/>
    <property type="evidence" value="ECO:0007669"/>
    <property type="project" value="TreeGrafter"/>
</dbReference>
<dbReference type="GO" id="GO:0006152">
    <property type="term" value="P:purine nucleoside catabolic process"/>
    <property type="evidence" value="ECO:0007669"/>
    <property type="project" value="TreeGrafter"/>
</dbReference>
<keyword evidence="2" id="KW-0326">Glycosidase</keyword>
<dbReference type="Gene3D" id="3.90.245.10">
    <property type="entry name" value="Ribonucleoside hydrolase-like"/>
    <property type="match status" value="1"/>
</dbReference>
<reference evidence="5 6" key="1">
    <citation type="submission" date="2020-08" db="EMBL/GenBank/DDBJ databases">
        <title>Cohnella phylogeny.</title>
        <authorList>
            <person name="Dunlap C."/>
        </authorList>
    </citation>
    <scope>NUCLEOTIDE SEQUENCE [LARGE SCALE GENOMIC DNA]</scope>
    <source>
        <strain evidence="5 6">DSM 25241</strain>
    </source>
</reference>
<comment type="caution">
    <text evidence="5">The sequence shown here is derived from an EMBL/GenBank/DDBJ whole genome shotgun (WGS) entry which is preliminary data.</text>
</comment>
<dbReference type="InterPro" id="IPR036452">
    <property type="entry name" value="Ribo_hydro-like"/>
</dbReference>
<dbReference type="PANTHER" id="PTHR12304:SF4">
    <property type="entry name" value="URIDINE NUCLEOSIDASE"/>
    <property type="match status" value="1"/>
</dbReference>
<keyword evidence="1 5" id="KW-0378">Hydrolase</keyword>
<dbReference type="RefSeq" id="WP_185122079.1">
    <property type="nucleotide sequence ID" value="NZ_JACJVQ010000019.1"/>
</dbReference>
<dbReference type="AlphaFoldDB" id="A0A841T3E2"/>
<dbReference type="SUPFAM" id="SSF53590">
    <property type="entry name" value="Nucleoside hydrolase"/>
    <property type="match status" value="1"/>
</dbReference>
<evidence type="ECO:0000313" key="5">
    <source>
        <dbReference type="EMBL" id="MBB6636878.1"/>
    </source>
</evidence>
<dbReference type="EMBL" id="JACJVQ010000019">
    <property type="protein sequence ID" value="MBB6636878.1"/>
    <property type="molecule type" value="Genomic_DNA"/>
</dbReference>
<dbReference type="GO" id="GO:0005829">
    <property type="term" value="C:cytosol"/>
    <property type="evidence" value="ECO:0007669"/>
    <property type="project" value="TreeGrafter"/>
</dbReference>
<sequence length="368" mass="38991">MGELMGGDEPRVGEPLRLVMDIGADIDGAFALLYALLSPGIRLEGITTSAGALSARQAADNALRLIRFCSPGYEIPVAVGEEGAWEENLRQQEVEREQGRKPGASFGWENGLNREANPVEGSDEGWADDDGRHGLGDALLAPSEQAPESVSAARFLAQAAKARPGELTLVLAGRASNWPAALALEPATPARFREVIAAGGTVLAPGDTTPAAERRFRGDPQAAAALFETADRLTAVGLDASRRALLAAGDLALAAELCREPRGRRAAELLRRLHAYRARSLLKTGFPLGSVPLHAVLGVLAAEAPWLFAFRNWRARVESGPGLASGMIVADRRYPPSDSSGRLVRFAMDVNGPAAVKRFLSALADPRN</sequence>
<dbReference type="InterPro" id="IPR023186">
    <property type="entry name" value="IUNH"/>
</dbReference>
<dbReference type="PANTHER" id="PTHR12304">
    <property type="entry name" value="INOSINE-URIDINE PREFERRING NUCLEOSIDE HYDROLASE"/>
    <property type="match status" value="1"/>
</dbReference>
<name>A0A841T3E2_9BACL</name>
<evidence type="ECO:0000256" key="2">
    <source>
        <dbReference type="ARBA" id="ARBA00023295"/>
    </source>
</evidence>
<evidence type="ECO:0000259" key="4">
    <source>
        <dbReference type="Pfam" id="PF01156"/>
    </source>
</evidence>
<organism evidence="5 6">
    <name type="scientific">Cohnella thailandensis</name>
    <dbReference type="NCBI Taxonomy" id="557557"/>
    <lineage>
        <taxon>Bacteria</taxon>
        <taxon>Bacillati</taxon>
        <taxon>Bacillota</taxon>
        <taxon>Bacilli</taxon>
        <taxon>Bacillales</taxon>
        <taxon>Paenibacillaceae</taxon>
        <taxon>Cohnella</taxon>
    </lineage>
</organism>
<evidence type="ECO:0000256" key="3">
    <source>
        <dbReference type="SAM" id="MobiDB-lite"/>
    </source>
</evidence>
<dbReference type="Pfam" id="PF01156">
    <property type="entry name" value="IU_nuc_hydro"/>
    <property type="match status" value="1"/>
</dbReference>
<proteinExistence type="predicted"/>
<evidence type="ECO:0000256" key="1">
    <source>
        <dbReference type="ARBA" id="ARBA00022801"/>
    </source>
</evidence>
<dbReference type="InterPro" id="IPR001910">
    <property type="entry name" value="Inosine/uridine_hydrolase_dom"/>
</dbReference>